<dbReference type="AlphaFoldDB" id="A0A9D2EL18"/>
<dbReference type="Proteomes" id="UP000824049">
    <property type="component" value="Unassembled WGS sequence"/>
</dbReference>
<dbReference type="GO" id="GO:0016787">
    <property type="term" value="F:hydrolase activity"/>
    <property type="evidence" value="ECO:0007669"/>
    <property type="project" value="UniProtKB-KW"/>
</dbReference>
<organism evidence="1 2">
    <name type="scientific">Candidatus Anaerobutyricum stercoris</name>
    <dbReference type="NCBI Taxonomy" id="2838457"/>
    <lineage>
        <taxon>Bacteria</taxon>
        <taxon>Bacillati</taxon>
        <taxon>Bacillota</taxon>
        <taxon>Clostridia</taxon>
        <taxon>Lachnospirales</taxon>
        <taxon>Lachnospiraceae</taxon>
        <taxon>Anaerobutyricum</taxon>
    </lineage>
</organism>
<dbReference type="SUPFAM" id="SSF54637">
    <property type="entry name" value="Thioesterase/thiol ester dehydrase-isomerase"/>
    <property type="match status" value="1"/>
</dbReference>
<dbReference type="Gene3D" id="3.10.129.10">
    <property type="entry name" value="Hotdog Thioesterase"/>
    <property type="match status" value="1"/>
</dbReference>
<dbReference type="InterPro" id="IPR029069">
    <property type="entry name" value="HotDog_dom_sf"/>
</dbReference>
<reference evidence="1" key="2">
    <citation type="submission" date="2021-04" db="EMBL/GenBank/DDBJ databases">
        <authorList>
            <person name="Gilroy R."/>
        </authorList>
    </citation>
    <scope>NUCLEOTIDE SEQUENCE</scope>
    <source>
        <strain evidence="1">CHK179-28034</strain>
    </source>
</reference>
<comment type="caution">
    <text evidence="1">The sequence shown here is derived from an EMBL/GenBank/DDBJ whole genome shotgun (WGS) entry which is preliminary data.</text>
</comment>
<evidence type="ECO:0000313" key="1">
    <source>
        <dbReference type="EMBL" id="HIZ39477.1"/>
    </source>
</evidence>
<reference evidence="1" key="1">
    <citation type="journal article" date="2021" name="PeerJ">
        <title>Extensive microbial diversity within the chicken gut microbiome revealed by metagenomics and culture.</title>
        <authorList>
            <person name="Gilroy R."/>
            <person name="Ravi A."/>
            <person name="Getino M."/>
            <person name="Pursley I."/>
            <person name="Horton D.L."/>
            <person name="Alikhan N.F."/>
            <person name="Baker D."/>
            <person name="Gharbi K."/>
            <person name="Hall N."/>
            <person name="Watson M."/>
            <person name="Adriaenssens E.M."/>
            <person name="Foster-Nyarko E."/>
            <person name="Jarju S."/>
            <person name="Secka A."/>
            <person name="Antonio M."/>
            <person name="Oren A."/>
            <person name="Chaudhuri R.R."/>
            <person name="La Ragione R."/>
            <person name="Hildebrand F."/>
            <person name="Pallen M.J."/>
        </authorList>
    </citation>
    <scope>NUCLEOTIDE SEQUENCE</scope>
    <source>
        <strain evidence="1">CHK179-28034</strain>
    </source>
</reference>
<name>A0A9D2EL18_9FIRM</name>
<dbReference type="CDD" id="cd03440">
    <property type="entry name" value="hot_dog"/>
    <property type="match status" value="1"/>
</dbReference>
<dbReference type="EMBL" id="DXBR01000053">
    <property type="protein sequence ID" value="HIZ39477.1"/>
    <property type="molecule type" value="Genomic_DNA"/>
</dbReference>
<sequence>MAKEVTMRYRMSDRDVFYGGGVVNGARSITYMGDVAERLMAKLYGNVGRCSKVRKIRLFVPCHAGDYMEFKARLNEETEGKAVIEVRSFKVCELPENPPFPSSIDMMTDPPLSTVGIFEYEIPEGWGNAAEGEE</sequence>
<accession>A0A9D2EL18</accession>
<gene>
    <name evidence="1" type="ORF">H9968_06075</name>
</gene>
<evidence type="ECO:0000313" key="2">
    <source>
        <dbReference type="Proteomes" id="UP000824049"/>
    </source>
</evidence>
<proteinExistence type="predicted"/>
<protein>
    <submittedName>
        <fullName evidence="1">Acyl-CoA hydrolase</fullName>
    </submittedName>
</protein>
<keyword evidence="1" id="KW-0378">Hydrolase</keyword>